<feature type="compositionally biased region" description="Basic residues" evidence="1">
    <location>
        <begin position="74"/>
        <end position="83"/>
    </location>
</feature>
<dbReference type="AlphaFoldDB" id="A0A4Z2FUV0"/>
<evidence type="ECO:0000313" key="2">
    <source>
        <dbReference type="EMBL" id="TNN45008.1"/>
    </source>
</evidence>
<evidence type="ECO:0000256" key="1">
    <source>
        <dbReference type="SAM" id="MobiDB-lite"/>
    </source>
</evidence>
<evidence type="ECO:0000313" key="3">
    <source>
        <dbReference type="Proteomes" id="UP000314294"/>
    </source>
</evidence>
<accession>A0A4Z2FUV0</accession>
<protein>
    <submittedName>
        <fullName evidence="2">Uncharacterized protein</fullName>
    </submittedName>
</protein>
<feature type="region of interest" description="Disordered" evidence="1">
    <location>
        <begin position="47"/>
        <end position="83"/>
    </location>
</feature>
<comment type="caution">
    <text evidence="2">The sequence shown here is derived from an EMBL/GenBank/DDBJ whole genome shotgun (WGS) entry which is preliminary data.</text>
</comment>
<dbReference type="EMBL" id="SRLO01000873">
    <property type="protein sequence ID" value="TNN45008.1"/>
    <property type="molecule type" value="Genomic_DNA"/>
</dbReference>
<proteinExistence type="predicted"/>
<gene>
    <name evidence="2" type="ORF">EYF80_044813</name>
</gene>
<dbReference type="Proteomes" id="UP000314294">
    <property type="component" value="Unassembled WGS sequence"/>
</dbReference>
<keyword evidence="3" id="KW-1185">Reference proteome</keyword>
<reference evidence="2 3" key="1">
    <citation type="submission" date="2019-03" db="EMBL/GenBank/DDBJ databases">
        <title>First draft genome of Liparis tanakae, snailfish: a comprehensive survey of snailfish specific genes.</title>
        <authorList>
            <person name="Kim W."/>
            <person name="Song I."/>
            <person name="Jeong J.-H."/>
            <person name="Kim D."/>
            <person name="Kim S."/>
            <person name="Ryu S."/>
            <person name="Song J.Y."/>
            <person name="Lee S.K."/>
        </authorList>
    </citation>
    <scope>NUCLEOTIDE SEQUENCE [LARGE SCALE GENOMIC DNA]</scope>
    <source>
        <tissue evidence="2">Muscle</tissue>
    </source>
</reference>
<sequence>MLCCGPIHSRKLFLGLEGLKTSTLGEGERQNGGDEETLLFSAVDGASRRVHSGENARTNAQLYGSRGKGDRKERRLRGKRKQE</sequence>
<name>A0A4Z2FUV0_9TELE</name>
<organism evidence="2 3">
    <name type="scientific">Liparis tanakae</name>
    <name type="common">Tanaka's snailfish</name>
    <dbReference type="NCBI Taxonomy" id="230148"/>
    <lineage>
        <taxon>Eukaryota</taxon>
        <taxon>Metazoa</taxon>
        <taxon>Chordata</taxon>
        <taxon>Craniata</taxon>
        <taxon>Vertebrata</taxon>
        <taxon>Euteleostomi</taxon>
        <taxon>Actinopterygii</taxon>
        <taxon>Neopterygii</taxon>
        <taxon>Teleostei</taxon>
        <taxon>Neoteleostei</taxon>
        <taxon>Acanthomorphata</taxon>
        <taxon>Eupercaria</taxon>
        <taxon>Perciformes</taxon>
        <taxon>Cottioidei</taxon>
        <taxon>Cottales</taxon>
        <taxon>Liparidae</taxon>
        <taxon>Liparis</taxon>
    </lineage>
</organism>